<dbReference type="Gene3D" id="3.50.50.60">
    <property type="entry name" value="FAD/NAD(P)-binding domain"/>
    <property type="match status" value="2"/>
</dbReference>
<dbReference type="PRINTS" id="PR00469">
    <property type="entry name" value="PNDRDTASEII"/>
</dbReference>
<organism evidence="3 4">
    <name type="scientific">Formimonas warabiya</name>
    <dbReference type="NCBI Taxonomy" id="1761012"/>
    <lineage>
        <taxon>Bacteria</taxon>
        <taxon>Bacillati</taxon>
        <taxon>Bacillota</taxon>
        <taxon>Clostridia</taxon>
        <taxon>Eubacteriales</taxon>
        <taxon>Peptococcaceae</taxon>
        <taxon>Candidatus Formimonas</taxon>
    </lineage>
</organism>
<evidence type="ECO:0000259" key="1">
    <source>
        <dbReference type="Pfam" id="PF07992"/>
    </source>
</evidence>
<dbReference type="InterPro" id="IPR017701">
    <property type="entry name" value="Se_rdtase_YgfK"/>
</dbReference>
<evidence type="ECO:0000313" key="3">
    <source>
        <dbReference type="EMBL" id="ATW28476.1"/>
    </source>
</evidence>
<dbReference type="EMBL" id="CP017634">
    <property type="protein sequence ID" value="ATW28476.1"/>
    <property type="molecule type" value="Genomic_DNA"/>
</dbReference>
<feature type="domain" description="Dihydroprymidine dehydrogenase" evidence="2">
    <location>
        <begin position="442"/>
        <end position="520"/>
    </location>
</feature>
<dbReference type="Proteomes" id="UP000323521">
    <property type="component" value="Chromosome"/>
</dbReference>
<dbReference type="InterPro" id="IPR023753">
    <property type="entry name" value="FAD/NAD-binding_dom"/>
</dbReference>
<sequence length="1083" mass="119664">MKVQPFEVLLKWMLQEYEENRSIFGIPRSLFYIPQKDHPYATGDLFGHYLATPIGPAAGPHTQLAQNILCAWLSGGRFMELKTVQIMDELEISRPCIDMADEGYNVEWSQELKLDQSVQEYIKAWVLIHILHRLLGFDQLPVGTIFNMSVGYNLEGIQSLPMTRFMDRLADASEEIGHMREMLRARFPRFAEIPVPARITNNVTLSTMHGCPPEEIERIARYLMEERGLHTIVKLNPTLLGKERVLAILHDHLGFHEINIPDQVFEHDLDYGRAVEMIKRLRHTAIERNLTFGVKLSNTLAMENHKGVFTGNEMYMSGRALYPITMNLFHQLAREFDGDLPVSYSAGADALNVTAILAAGARPVTVASDLLKPGGYSRLLQYLESLDTEMSNRGAANLAELTRDKLTNLEQAAAEALADPRYKKAYHPHGLPKVESGLESFDCITAPCVGKCGLCQDVPGYARLIARGDDDRALEVILDRNPLPAVSGYMCTHLCQTCCTRNNYDQPVAIRALKRFAAEQGQVTLPVREKSNRRVAVIGSGPAGLAAAFYLALNGVQATIFEAKDRAGGMPALAPAFRIPPAVVQEDIDRIKGLGVEIKLSHPITTPPEELLKEGFDAVYLACGFPKDARLNIEGMEGKGIFSALDLLDQVARGEKPDLGSRVLVIGGGNTAMDAARTARRLTGNPATVVYRRTAQEMPAAREEVEELLAEGNVLEELVSPIRVILRDGRVSGLECLRNKLGEPDADGRRKPVPIEGSGFVLEADAIVVAVGQSPDLTFLDGSSLSLHQNGAIAVDPQTGQAGTPGVYAGGDAVRGPAIVIQACADGRRAAEAICGSFGIHFETLVSPQRGLSEEEILQAKRARTRKEARHQPEMLPMTERTGFDLVEGTLREEAARAEAARCMQCSAFCDKCVEVCPNRANYTYLTPPVHVMLPLLYCQDGELAVTGEEPFRIEQTRQIIHLDDFCNECGNCATFCVHQGKPYQDKPRLFLKESDFVQENDNAFYMEGNTIRRREKGVESKLSLVNNGWDFESKLVRISMSDDFVIKEMALKKAFEGALSLREAAEMAVIFRGITNTLSFLL</sequence>
<dbReference type="InterPro" id="IPR028261">
    <property type="entry name" value="DPD_II"/>
</dbReference>
<dbReference type="PRINTS" id="PR00368">
    <property type="entry name" value="FADPNR"/>
</dbReference>
<proteinExistence type="predicted"/>
<name>A0A3G1L119_FORW1</name>
<dbReference type="PANTHER" id="PTHR42783">
    <property type="entry name" value="GLUTAMATE SYNTHASE [NADPH] SMALL CHAIN"/>
    <property type="match status" value="1"/>
</dbReference>
<dbReference type="KEGG" id="fwa:DCMF_08700"/>
<keyword evidence="4" id="KW-1185">Reference proteome</keyword>
<dbReference type="Pfam" id="PF07992">
    <property type="entry name" value="Pyr_redox_2"/>
    <property type="match status" value="1"/>
</dbReference>
<dbReference type="SUPFAM" id="SSF51395">
    <property type="entry name" value="FMN-linked oxidoreductases"/>
    <property type="match status" value="1"/>
</dbReference>
<dbReference type="InterPro" id="IPR009051">
    <property type="entry name" value="Helical_ferredxn"/>
</dbReference>
<dbReference type="SUPFAM" id="SSF46548">
    <property type="entry name" value="alpha-helical ferredoxin"/>
    <property type="match status" value="2"/>
</dbReference>
<dbReference type="PANTHER" id="PTHR42783:SF3">
    <property type="entry name" value="GLUTAMATE SYNTHASE [NADPH] SMALL CHAIN-RELATED"/>
    <property type="match status" value="1"/>
</dbReference>
<dbReference type="NCBIfam" id="TIGR03315">
    <property type="entry name" value="Se_ygfK"/>
    <property type="match status" value="1"/>
</dbReference>
<dbReference type="SUPFAM" id="SSF51971">
    <property type="entry name" value="Nucleotide-binding domain"/>
    <property type="match status" value="2"/>
</dbReference>
<dbReference type="GO" id="GO:0051536">
    <property type="term" value="F:iron-sulfur cluster binding"/>
    <property type="evidence" value="ECO:0007669"/>
    <property type="project" value="InterPro"/>
</dbReference>
<dbReference type="InterPro" id="IPR036188">
    <property type="entry name" value="FAD/NAD-bd_sf"/>
</dbReference>
<evidence type="ECO:0000313" key="4">
    <source>
        <dbReference type="Proteomes" id="UP000323521"/>
    </source>
</evidence>
<protein>
    <submittedName>
        <fullName evidence="3">Putative selenate reductase subunit YgfK</fullName>
    </submittedName>
</protein>
<gene>
    <name evidence="3" type="ORF">DCMF_08700</name>
</gene>
<dbReference type="Gene3D" id="1.10.1060.10">
    <property type="entry name" value="Alpha-helical ferredoxin"/>
    <property type="match status" value="1"/>
</dbReference>
<accession>A0A3G1L119</accession>
<reference evidence="3 4" key="1">
    <citation type="submission" date="2016-10" db="EMBL/GenBank/DDBJ databases">
        <title>Complete Genome Sequence of Peptococcaceae strain DCMF.</title>
        <authorList>
            <person name="Edwards R.J."/>
            <person name="Holland S.I."/>
            <person name="Deshpande N.P."/>
            <person name="Wong Y.K."/>
            <person name="Ertan H."/>
            <person name="Manefield M."/>
            <person name="Russell T.L."/>
            <person name="Lee M.J."/>
        </authorList>
    </citation>
    <scope>NUCLEOTIDE SEQUENCE [LARGE SCALE GENOMIC DNA]</scope>
    <source>
        <strain evidence="3 4">DCMF</strain>
    </source>
</reference>
<dbReference type="GO" id="GO:0016491">
    <property type="term" value="F:oxidoreductase activity"/>
    <property type="evidence" value="ECO:0007669"/>
    <property type="project" value="InterPro"/>
</dbReference>
<dbReference type="AlphaFoldDB" id="A0A3G1L119"/>
<dbReference type="Pfam" id="PF14691">
    <property type="entry name" value="Fer4_20"/>
    <property type="match status" value="1"/>
</dbReference>
<evidence type="ECO:0000259" key="2">
    <source>
        <dbReference type="Pfam" id="PF14691"/>
    </source>
</evidence>
<feature type="domain" description="FAD/NAD(P)-binding" evidence="1">
    <location>
        <begin position="534"/>
        <end position="827"/>
    </location>
</feature>